<evidence type="ECO:0000256" key="4">
    <source>
        <dbReference type="ARBA" id="ARBA00022759"/>
    </source>
</evidence>
<gene>
    <name evidence="10" type="ORF">H2204_000918</name>
</gene>
<evidence type="ECO:0000313" key="11">
    <source>
        <dbReference type="Proteomes" id="UP001172681"/>
    </source>
</evidence>
<keyword evidence="3" id="KW-0479">Metal-binding</keyword>
<evidence type="ECO:0000256" key="6">
    <source>
        <dbReference type="ARBA" id="ARBA00023157"/>
    </source>
</evidence>
<dbReference type="Proteomes" id="UP001172681">
    <property type="component" value="Unassembled WGS sequence"/>
</dbReference>
<comment type="caution">
    <text evidence="10">The sequence shown here is derived from an EMBL/GenBank/DDBJ whole genome shotgun (WGS) entry which is preliminary data.</text>
</comment>
<evidence type="ECO:0000256" key="5">
    <source>
        <dbReference type="ARBA" id="ARBA00022801"/>
    </source>
</evidence>
<dbReference type="InterPro" id="IPR008947">
    <property type="entry name" value="PLipase_C/P1_nuclease_dom_sf"/>
</dbReference>
<evidence type="ECO:0008006" key="12">
    <source>
        <dbReference type="Google" id="ProtNLM"/>
    </source>
</evidence>
<accession>A0AA38YEP3</accession>
<dbReference type="PANTHER" id="PTHR33146">
    <property type="entry name" value="ENDONUCLEASE 4"/>
    <property type="match status" value="1"/>
</dbReference>
<keyword evidence="9" id="KW-0732">Signal</keyword>
<keyword evidence="11" id="KW-1185">Reference proteome</keyword>
<feature type="signal peptide" evidence="9">
    <location>
        <begin position="1"/>
        <end position="23"/>
    </location>
</feature>
<comment type="similarity">
    <text evidence="1">Belongs to the nuclease type I family.</text>
</comment>
<evidence type="ECO:0000256" key="9">
    <source>
        <dbReference type="SAM" id="SignalP"/>
    </source>
</evidence>
<feature type="chain" id="PRO_5041200324" description="Aspergillus nuclease S(1)" evidence="9">
    <location>
        <begin position="24"/>
        <end position="348"/>
    </location>
</feature>
<dbReference type="Gene3D" id="1.10.575.10">
    <property type="entry name" value="P1 Nuclease"/>
    <property type="match status" value="1"/>
</dbReference>
<dbReference type="Pfam" id="PF02265">
    <property type="entry name" value="S1-P1_nuclease"/>
    <property type="match status" value="1"/>
</dbReference>
<keyword evidence="6" id="KW-1015">Disulfide bond</keyword>
<dbReference type="CDD" id="cd11010">
    <property type="entry name" value="S1-P1_nuclease"/>
    <property type="match status" value="1"/>
</dbReference>
<reference evidence="10" key="1">
    <citation type="submission" date="2022-10" db="EMBL/GenBank/DDBJ databases">
        <title>Culturing micro-colonial fungi from biological soil crusts in the Mojave desert and describing Neophaeococcomyces mojavensis, and introducing the new genera and species Taxawa tesnikishii.</title>
        <authorList>
            <person name="Kurbessoian T."/>
            <person name="Stajich J.E."/>
        </authorList>
    </citation>
    <scope>NUCLEOTIDE SEQUENCE</scope>
    <source>
        <strain evidence="10">TK_35</strain>
    </source>
</reference>
<protein>
    <recommendedName>
        <fullName evidence="12">Aspergillus nuclease S(1)</fullName>
    </recommendedName>
</protein>
<dbReference type="InterPro" id="IPR003154">
    <property type="entry name" value="S1/P1nuclease"/>
</dbReference>
<keyword evidence="5" id="KW-0378">Hydrolase</keyword>
<organism evidence="10 11">
    <name type="scientific">Knufia peltigerae</name>
    <dbReference type="NCBI Taxonomy" id="1002370"/>
    <lineage>
        <taxon>Eukaryota</taxon>
        <taxon>Fungi</taxon>
        <taxon>Dikarya</taxon>
        <taxon>Ascomycota</taxon>
        <taxon>Pezizomycotina</taxon>
        <taxon>Eurotiomycetes</taxon>
        <taxon>Chaetothyriomycetidae</taxon>
        <taxon>Chaetothyriales</taxon>
        <taxon>Trichomeriaceae</taxon>
        <taxon>Knufia</taxon>
    </lineage>
</organism>
<evidence type="ECO:0000256" key="3">
    <source>
        <dbReference type="ARBA" id="ARBA00022723"/>
    </source>
</evidence>
<dbReference type="GO" id="GO:0006308">
    <property type="term" value="P:DNA catabolic process"/>
    <property type="evidence" value="ECO:0007669"/>
    <property type="project" value="InterPro"/>
</dbReference>
<keyword evidence="4" id="KW-0255">Endonuclease</keyword>
<name>A0AA38YEP3_9EURO</name>
<dbReference type="GO" id="GO:0046872">
    <property type="term" value="F:metal ion binding"/>
    <property type="evidence" value="ECO:0007669"/>
    <property type="project" value="UniProtKB-KW"/>
</dbReference>
<evidence type="ECO:0000313" key="10">
    <source>
        <dbReference type="EMBL" id="KAJ9646255.1"/>
    </source>
</evidence>
<dbReference type="GO" id="GO:0003676">
    <property type="term" value="F:nucleic acid binding"/>
    <property type="evidence" value="ECO:0007669"/>
    <property type="project" value="InterPro"/>
</dbReference>
<keyword evidence="7" id="KW-0325">Glycoprotein</keyword>
<dbReference type="GO" id="GO:0016788">
    <property type="term" value="F:hydrolase activity, acting on ester bonds"/>
    <property type="evidence" value="ECO:0007669"/>
    <property type="project" value="InterPro"/>
</dbReference>
<evidence type="ECO:0000256" key="1">
    <source>
        <dbReference type="ARBA" id="ARBA00009547"/>
    </source>
</evidence>
<dbReference type="GO" id="GO:0004519">
    <property type="term" value="F:endonuclease activity"/>
    <property type="evidence" value="ECO:0007669"/>
    <property type="project" value="UniProtKB-KW"/>
</dbReference>
<feature type="region of interest" description="Disordered" evidence="8">
    <location>
        <begin position="185"/>
        <end position="213"/>
    </location>
</feature>
<feature type="compositionally biased region" description="Low complexity" evidence="8">
    <location>
        <begin position="197"/>
        <end position="209"/>
    </location>
</feature>
<evidence type="ECO:0000256" key="2">
    <source>
        <dbReference type="ARBA" id="ARBA00022722"/>
    </source>
</evidence>
<evidence type="ECO:0000256" key="8">
    <source>
        <dbReference type="SAM" id="MobiDB-lite"/>
    </source>
</evidence>
<sequence>MHLYTSTITTLFLSLSLPYTTQAWGSLGHRTVAYLASLYFTPRSTTFTNHLLNGQDISEAALFPDKVRHMPAFAYTAAWHYIDAQDDPPRQCGINVTRDCLAADGGCVVSAIANHTARVADLSLPRFYRGQSLRFMMHFFGDVHQPLHTENLSRGGNDIPVLFDNHATNLHSVWDTLIPNKYAGPDTLSQSHRHSEPSSSSRPSSSSPSYAPTKYDHDDELLAAFRWAQRLYSQDAQDDAHTSSSSVSNECLSDATECSLSWASEANSHVCSYVLAHDVLHQELGGTYYEGAVPIIDDLVGKAGRRLAAWINTITNNIDDMDLADNQKTVEYMRNNEAGSGLSQHLLE</sequence>
<dbReference type="PANTHER" id="PTHR33146:SF26">
    <property type="entry name" value="ENDONUCLEASE 4"/>
    <property type="match status" value="1"/>
</dbReference>
<evidence type="ECO:0000256" key="7">
    <source>
        <dbReference type="ARBA" id="ARBA00023180"/>
    </source>
</evidence>
<dbReference type="SUPFAM" id="SSF48537">
    <property type="entry name" value="Phospholipase C/P1 nuclease"/>
    <property type="match status" value="2"/>
</dbReference>
<dbReference type="EMBL" id="JAPDRN010000003">
    <property type="protein sequence ID" value="KAJ9646255.1"/>
    <property type="molecule type" value="Genomic_DNA"/>
</dbReference>
<proteinExistence type="inferred from homology"/>
<dbReference type="AlphaFoldDB" id="A0AA38YEP3"/>
<keyword evidence="2" id="KW-0540">Nuclease</keyword>